<keyword evidence="1" id="KW-0732">Signal</keyword>
<dbReference type="GO" id="GO:0016020">
    <property type="term" value="C:membrane"/>
    <property type="evidence" value="ECO:0007669"/>
    <property type="project" value="InterPro"/>
</dbReference>
<keyword evidence="3 4" id="KW-1015">Disulfide bond</keyword>
<dbReference type="InterPro" id="IPR001190">
    <property type="entry name" value="SRCR"/>
</dbReference>
<dbReference type="PROSITE" id="PS50287">
    <property type="entry name" value="SRCR_2"/>
    <property type="match status" value="2"/>
</dbReference>
<keyword evidence="2" id="KW-0677">Repeat</keyword>
<comment type="caution">
    <text evidence="4">Lacks conserved residue(s) required for the propagation of feature annotation.</text>
</comment>
<accession>A0A8S4NN78</accession>
<keyword evidence="7" id="KW-1185">Reference proteome</keyword>
<dbReference type="InterPro" id="IPR036772">
    <property type="entry name" value="SRCR-like_dom_sf"/>
</dbReference>
<evidence type="ECO:0000256" key="1">
    <source>
        <dbReference type="ARBA" id="ARBA00022729"/>
    </source>
</evidence>
<evidence type="ECO:0000256" key="4">
    <source>
        <dbReference type="PROSITE-ProRule" id="PRU00196"/>
    </source>
</evidence>
<feature type="non-terminal residue" evidence="6">
    <location>
        <position position="186"/>
    </location>
</feature>
<comment type="caution">
    <text evidence="6">The sequence shown here is derived from an EMBL/GenBank/DDBJ whole genome shotgun (WGS) entry which is preliminary data.</text>
</comment>
<dbReference type="SMART" id="SM00202">
    <property type="entry name" value="SR"/>
    <property type="match status" value="1"/>
</dbReference>
<organism evidence="6 7">
    <name type="scientific">Owenia fusiformis</name>
    <name type="common">Polychaete worm</name>
    <dbReference type="NCBI Taxonomy" id="6347"/>
    <lineage>
        <taxon>Eukaryota</taxon>
        <taxon>Metazoa</taxon>
        <taxon>Spiralia</taxon>
        <taxon>Lophotrochozoa</taxon>
        <taxon>Annelida</taxon>
        <taxon>Polychaeta</taxon>
        <taxon>Sedentaria</taxon>
        <taxon>Canalipalpata</taxon>
        <taxon>Sabellida</taxon>
        <taxon>Oweniida</taxon>
        <taxon>Oweniidae</taxon>
        <taxon>Owenia</taxon>
    </lineage>
</organism>
<reference evidence="6" key="1">
    <citation type="submission" date="2022-03" db="EMBL/GenBank/DDBJ databases">
        <authorList>
            <person name="Martin C."/>
        </authorList>
    </citation>
    <scope>NUCLEOTIDE SEQUENCE</scope>
</reference>
<gene>
    <name evidence="6" type="ORF">OFUS_LOCUS9107</name>
</gene>
<dbReference type="AlphaFoldDB" id="A0A8S4NN78"/>
<feature type="disulfide bond" evidence="4">
    <location>
        <begin position="3"/>
        <end position="13"/>
    </location>
</feature>
<dbReference type="Gene3D" id="3.10.250.10">
    <property type="entry name" value="SRCR-like domain"/>
    <property type="match status" value="1"/>
</dbReference>
<evidence type="ECO:0000259" key="5">
    <source>
        <dbReference type="PROSITE" id="PS50287"/>
    </source>
</evidence>
<feature type="non-terminal residue" evidence="6">
    <location>
        <position position="1"/>
    </location>
</feature>
<evidence type="ECO:0000313" key="6">
    <source>
        <dbReference type="EMBL" id="CAH1782687.1"/>
    </source>
</evidence>
<dbReference type="EMBL" id="CAIIXF020000005">
    <property type="protein sequence ID" value="CAH1782687.1"/>
    <property type="molecule type" value="Genomic_DNA"/>
</dbReference>
<feature type="domain" description="SRCR" evidence="5">
    <location>
        <begin position="1"/>
        <end position="41"/>
    </location>
</feature>
<evidence type="ECO:0000256" key="3">
    <source>
        <dbReference type="ARBA" id="ARBA00023157"/>
    </source>
</evidence>
<feature type="domain" description="SRCR" evidence="5">
    <location>
        <begin position="44"/>
        <end position="167"/>
    </location>
</feature>
<evidence type="ECO:0000256" key="2">
    <source>
        <dbReference type="ARBA" id="ARBA00022737"/>
    </source>
</evidence>
<dbReference type="SUPFAM" id="SSF56487">
    <property type="entry name" value="SRCR-like"/>
    <property type="match status" value="1"/>
</dbReference>
<proteinExistence type="predicted"/>
<evidence type="ECO:0000313" key="7">
    <source>
        <dbReference type="Proteomes" id="UP000749559"/>
    </source>
</evidence>
<sequence length="186" mass="20869">VNCNGSEDSLKDCKHVIGEDEQCKSKNMMGKLPGDAVAVCKPRIRLVGGPIRTSGRLEIFYKGAWRPVCYNWSYDTYLWYHHDFIINTLCEMAGFTPQNAYRVVLNAFGPLSRMNTTLWSFDFDVTAQGGQDTYTIYIASNSHLWDGLQITGSAECVNGEYASLVCRRPQTEIATELRIIGKSGYS</sequence>
<dbReference type="PANTHER" id="PTHR19331">
    <property type="entry name" value="SCAVENGER RECEPTOR DOMAIN-CONTAINING"/>
    <property type="match status" value="1"/>
</dbReference>
<name>A0A8S4NN78_OWEFU</name>
<protein>
    <recommendedName>
        <fullName evidence="5">SRCR domain-containing protein</fullName>
    </recommendedName>
</protein>
<dbReference type="Proteomes" id="UP000749559">
    <property type="component" value="Unassembled WGS sequence"/>
</dbReference>